<organism evidence="3 4">
    <name type="scientific">Brevundimonas intermedia</name>
    <dbReference type="NCBI Taxonomy" id="74315"/>
    <lineage>
        <taxon>Bacteria</taxon>
        <taxon>Pseudomonadati</taxon>
        <taxon>Pseudomonadota</taxon>
        <taxon>Alphaproteobacteria</taxon>
        <taxon>Caulobacterales</taxon>
        <taxon>Caulobacteraceae</taxon>
        <taxon>Brevundimonas</taxon>
    </lineage>
</organism>
<feature type="domain" description="ATP-grasp" evidence="2">
    <location>
        <begin position="103"/>
        <end position="300"/>
    </location>
</feature>
<comment type="caution">
    <text evidence="3">The sequence shown here is derived from an EMBL/GenBank/DDBJ whole genome shotgun (WGS) entry which is preliminary data.</text>
</comment>
<dbReference type="Proteomes" id="UP001143509">
    <property type="component" value="Unassembled WGS sequence"/>
</dbReference>
<reference evidence="3" key="1">
    <citation type="journal article" date="2014" name="Int. J. Syst. Evol. Microbiol.">
        <title>Complete genome of a new Firmicutes species belonging to the dominant human colonic microbiota ('Ruminococcus bicirculans') reveals two chromosomes and a selective capacity to utilize plant glucans.</title>
        <authorList>
            <consortium name="NISC Comparative Sequencing Program"/>
            <person name="Wegmann U."/>
            <person name="Louis P."/>
            <person name="Goesmann A."/>
            <person name="Henrissat B."/>
            <person name="Duncan S.H."/>
            <person name="Flint H.J."/>
        </authorList>
    </citation>
    <scope>NUCLEOTIDE SEQUENCE</scope>
    <source>
        <strain evidence="3">VKM B-1499</strain>
    </source>
</reference>
<dbReference type="RefSeq" id="WP_271164038.1">
    <property type="nucleotide sequence ID" value="NZ_BSFD01000002.1"/>
</dbReference>
<keyword evidence="1" id="KW-0067">ATP-binding</keyword>
<dbReference type="PANTHER" id="PTHR21621:SF0">
    <property type="entry name" value="BETA-CITRYLGLUTAMATE SYNTHASE B-RELATED"/>
    <property type="match status" value="1"/>
</dbReference>
<dbReference type="PROSITE" id="PS50975">
    <property type="entry name" value="ATP_GRASP"/>
    <property type="match status" value="1"/>
</dbReference>
<proteinExistence type="predicted"/>
<protein>
    <recommendedName>
        <fullName evidence="2">ATP-grasp domain-containing protein</fullName>
    </recommendedName>
</protein>
<accession>A0ABQ5T6B2</accession>
<evidence type="ECO:0000313" key="3">
    <source>
        <dbReference type="EMBL" id="GLK47670.1"/>
    </source>
</evidence>
<dbReference type="InterPro" id="IPR011761">
    <property type="entry name" value="ATP-grasp"/>
</dbReference>
<reference evidence="3" key="2">
    <citation type="submission" date="2023-01" db="EMBL/GenBank/DDBJ databases">
        <authorList>
            <person name="Sun Q."/>
            <person name="Evtushenko L."/>
        </authorList>
    </citation>
    <scope>NUCLEOTIDE SEQUENCE</scope>
    <source>
        <strain evidence="3">VKM B-1499</strain>
    </source>
</reference>
<dbReference type="EMBL" id="BSFD01000002">
    <property type="protein sequence ID" value="GLK47670.1"/>
    <property type="molecule type" value="Genomic_DNA"/>
</dbReference>
<dbReference type="PANTHER" id="PTHR21621">
    <property type="entry name" value="RIBOSOMAL PROTEIN S6 MODIFICATION PROTEIN"/>
    <property type="match status" value="1"/>
</dbReference>
<keyword evidence="4" id="KW-1185">Reference proteome</keyword>
<name>A0ABQ5T6B2_9CAUL</name>
<evidence type="ECO:0000256" key="1">
    <source>
        <dbReference type="PROSITE-ProRule" id="PRU00409"/>
    </source>
</evidence>
<sequence length="311" mass="33067">MTSRPDLAVVYEHPEWFEPLFAALSRRGVAFVKLPLADHVFDPAAEPAPAPVVFSRLAMSSFLREPEHPIFYAQSLFDHWAGQGARILNGAALAIDSSKARQLSLIARLGLKGPATRAAHRQADLPKAAHGLRFPVLVKADIGGAGAGIVRYDTAEALAAAALEGSAPAGVNGVSLVQEYALRVGGKITRVETLNGRYLYALDVESPSDTFDLCPADACLARPGAAALKMTRAHPPADIIAAVEAIVRAGQVEVGSVEYLIDERDGSVRFYDINALSNFVADPVAVLGFDPHETLVDWLVDVIEEEKGAAA</sequence>
<dbReference type="Gene3D" id="3.30.470.20">
    <property type="entry name" value="ATP-grasp fold, B domain"/>
    <property type="match status" value="1"/>
</dbReference>
<evidence type="ECO:0000313" key="4">
    <source>
        <dbReference type="Proteomes" id="UP001143509"/>
    </source>
</evidence>
<evidence type="ECO:0000259" key="2">
    <source>
        <dbReference type="PROSITE" id="PS50975"/>
    </source>
</evidence>
<keyword evidence="1" id="KW-0547">Nucleotide-binding</keyword>
<dbReference type="SUPFAM" id="SSF56059">
    <property type="entry name" value="Glutathione synthetase ATP-binding domain-like"/>
    <property type="match status" value="1"/>
</dbReference>
<gene>
    <name evidence="3" type="ORF">GCM10017620_06430</name>
</gene>